<keyword evidence="10 11" id="KW-0472">Membrane</keyword>
<dbReference type="GO" id="GO:0005886">
    <property type="term" value="C:plasma membrane"/>
    <property type="evidence" value="ECO:0007669"/>
    <property type="project" value="TreeGrafter"/>
</dbReference>
<dbReference type="AlphaFoldDB" id="A0A3D5IX30"/>
<dbReference type="Gene3D" id="3.30.565.10">
    <property type="entry name" value="Histidine kinase-like ATPase, C-terminal domain"/>
    <property type="match status" value="1"/>
</dbReference>
<reference evidence="14 15" key="1">
    <citation type="journal article" date="2018" name="Nat. Biotechnol.">
        <title>A standardized bacterial taxonomy based on genome phylogeny substantially revises the tree of life.</title>
        <authorList>
            <person name="Parks D.H."/>
            <person name="Chuvochina M."/>
            <person name="Waite D.W."/>
            <person name="Rinke C."/>
            <person name="Skarshewski A."/>
            <person name="Chaumeil P.A."/>
            <person name="Hugenholtz P."/>
        </authorList>
    </citation>
    <scope>NUCLEOTIDE SEQUENCE [LARGE SCALE GENOMIC DNA]</scope>
    <source>
        <strain evidence="14">UBA9359</strain>
    </source>
</reference>
<evidence type="ECO:0000256" key="11">
    <source>
        <dbReference type="SAM" id="Phobius"/>
    </source>
</evidence>
<dbReference type="CDD" id="cd06225">
    <property type="entry name" value="HAMP"/>
    <property type="match status" value="1"/>
</dbReference>
<accession>A0A3D5IX30</accession>
<dbReference type="SMART" id="SM00304">
    <property type="entry name" value="HAMP"/>
    <property type="match status" value="1"/>
</dbReference>
<evidence type="ECO:0000256" key="5">
    <source>
        <dbReference type="ARBA" id="ARBA00022679"/>
    </source>
</evidence>
<dbReference type="InterPro" id="IPR005467">
    <property type="entry name" value="His_kinase_dom"/>
</dbReference>
<dbReference type="InterPro" id="IPR003661">
    <property type="entry name" value="HisK_dim/P_dom"/>
</dbReference>
<dbReference type="InterPro" id="IPR036890">
    <property type="entry name" value="HATPase_C_sf"/>
</dbReference>
<dbReference type="Pfam" id="PF02518">
    <property type="entry name" value="HATPase_c"/>
    <property type="match status" value="1"/>
</dbReference>
<keyword evidence="5" id="KW-0808">Transferase</keyword>
<keyword evidence="6 11" id="KW-0812">Transmembrane</keyword>
<evidence type="ECO:0000313" key="14">
    <source>
        <dbReference type="EMBL" id="HCV80254.1"/>
    </source>
</evidence>
<dbReference type="PROSITE" id="PS50109">
    <property type="entry name" value="HIS_KIN"/>
    <property type="match status" value="1"/>
</dbReference>
<dbReference type="SUPFAM" id="SSF158472">
    <property type="entry name" value="HAMP domain-like"/>
    <property type="match status" value="1"/>
</dbReference>
<feature type="domain" description="Histidine kinase" evidence="12">
    <location>
        <begin position="246"/>
        <end position="459"/>
    </location>
</feature>
<dbReference type="Gene3D" id="1.10.287.130">
    <property type="match status" value="1"/>
</dbReference>
<dbReference type="EC" id="2.7.13.3" evidence="3"/>
<proteinExistence type="predicted"/>
<comment type="caution">
    <text evidence="14">The sequence shown here is derived from an EMBL/GenBank/DDBJ whole genome shotgun (WGS) entry which is preliminary data.</text>
</comment>
<gene>
    <name evidence="14" type="ORF">DGQ38_04325</name>
</gene>
<evidence type="ECO:0000256" key="10">
    <source>
        <dbReference type="ARBA" id="ARBA00023136"/>
    </source>
</evidence>
<dbReference type="SMART" id="SM00387">
    <property type="entry name" value="HATPase_c"/>
    <property type="match status" value="1"/>
</dbReference>
<keyword evidence="4" id="KW-0597">Phosphoprotein</keyword>
<dbReference type="Pfam" id="PF00672">
    <property type="entry name" value="HAMP"/>
    <property type="match status" value="1"/>
</dbReference>
<dbReference type="EMBL" id="DPMF01000094">
    <property type="protein sequence ID" value="HCV80254.1"/>
    <property type="molecule type" value="Genomic_DNA"/>
</dbReference>
<evidence type="ECO:0000256" key="1">
    <source>
        <dbReference type="ARBA" id="ARBA00000085"/>
    </source>
</evidence>
<keyword evidence="9" id="KW-0902">Two-component regulatory system</keyword>
<feature type="domain" description="HAMP" evidence="13">
    <location>
        <begin position="185"/>
        <end position="238"/>
    </location>
</feature>
<evidence type="ECO:0000256" key="9">
    <source>
        <dbReference type="ARBA" id="ARBA00023012"/>
    </source>
</evidence>
<organism evidence="14 15">
    <name type="scientific">Zunongwangia profunda</name>
    <dbReference type="NCBI Taxonomy" id="398743"/>
    <lineage>
        <taxon>Bacteria</taxon>
        <taxon>Pseudomonadati</taxon>
        <taxon>Bacteroidota</taxon>
        <taxon>Flavobacteriia</taxon>
        <taxon>Flavobacteriales</taxon>
        <taxon>Flavobacteriaceae</taxon>
        <taxon>Zunongwangia</taxon>
    </lineage>
</organism>
<evidence type="ECO:0000256" key="6">
    <source>
        <dbReference type="ARBA" id="ARBA00022692"/>
    </source>
</evidence>
<feature type="transmembrane region" description="Helical" evidence="11">
    <location>
        <begin position="157"/>
        <end position="179"/>
    </location>
</feature>
<evidence type="ECO:0000259" key="13">
    <source>
        <dbReference type="PROSITE" id="PS50885"/>
    </source>
</evidence>
<dbReference type="InterPro" id="IPR050428">
    <property type="entry name" value="TCS_sensor_his_kinase"/>
</dbReference>
<evidence type="ECO:0000313" key="15">
    <source>
        <dbReference type="Proteomes" id="UP000264330"/>
    </source>
</evidence>
<dbReference type="InterPro" id="IPR004358">
    <property type="entry name" value="Sig_transdc_His_kin-like_C"/>
</dbReference>
<evidence type="ECO:0000256" key="3">
    <source>
        <dbReference type="ARBA" id="ARBA00012438"/>
    </source>
</evidence>
<sequence>MKLSFKDRIAIYYMLATALIVAFAFLVVFILVKQTVYQQLDSDLHYEATIHLQETTLENGRPVFWDKEEWEEREHREVQINPVFVQVMDSTGTVVTDKSPNLKKDQLSFFQNKEDNEHFNAYLKNELIRQIQVPVKMNGKVYGYIITAMSFEASQDVIVRLAWILILCYPLILIVLFFISRFLAGRSIKPIQEITQTTNRISRDHLNERVKFPDNKDELYDLSLSINSLLDRVEQAIERERQFTSDASHELRTPISSIRGTLEVLIRKERTREDYEDKITYSLGEIDRMSVIIEQLLFLARNDDGHRLLDNSRQTEIISLIDEVINEYTVKLRRKNIQLVFNAEGIKNFQIHAYYGYAILNNVLENAIKYAYADSTITIDLKMKNSRPVVKIIDEGIGIKEDDISKIFNPFFRSEGLEHKHIKGTGLGLSIVQKAAQAIGARIEVDSIKYKGTTFTIYF</sequence>
<dbReference type="FunFam" id="1.10.287.130:FF:000001">
    <property type="entry name" value="Two-component sensor histidine kinase"/>
    <property type="match status" value="1"/>
</dbReference>
<dbReference type="RefSeq" id="WP_013071346.1">
    <property type="nucleotide sequence ID" value="NZ_CAJXAW010000151.1"/>
</dbReference>
<dbReference type="PROSITE" id="PS50885">
    <property type="entry name" value="HAMP"/>
    <property type="match status" value="1"/>
</dbReference>
<evidence type="ECO:0000256" key="4">
    <source>
        <dbReference type="ARBA" id="ARBA00022553"/>
    </source>
</evidence>
<comment type="subcellular location">
    <subcellularLocation>
        <location evidence="2">Membrane</location>
    </subcellularLocation>
</comment>
<dbReference type="SMART" id="SM00388">
    <property type="entry name" value="HisKA"/>
    <property type="match status" value="1"/>
</dbReference>
<dbReference type="Gene3D" id="6.10.340.10">
    <property type="match status" value="1"/>
</dbReference>
<dbReference type="InterPro" id="IPR003594">
    <property type="entry name" value="HATPase_dom"/>
</dbReference>
<dbReference type="Pfam" id="PF00512">
    <property type="entry name" value="HisKA"/>
    <property type="match status" value="1"/>
</dbReference>
<dbReference type="PANTHER" id="PTHR45436:SF5">
    <property type="entry name" value="SENSOR HISTIDINE KINASE TRCS"/>
    <property type="match status" value="1"/>
</dbReference>
<evidence type="ECO:0000256" key="8">
    <source>
        <dbReference type="ARBA" id="ARBA00022989"/>
    </source>
</evidence>
<protein>
    <recommendedName>
        <fullName evidence="3">histidine kinase</fullName>
        <ecNumber evidence="3">2.7.13.3</ecNumber>
    </recommendedName>
</protein>
<feature type="transmembrane region" description="Helical" evidence="11">
    <location>
        <begin position="12"/>
        <end position="32"/>
    </location>
</feature>
<dbReference type="PANTHER" id="PTHR45436">
    <property type="entry name" value="SENSOR HISTIDINE KINASE YKOH"/>
    <property type="match status" value="1"/>
</dbReference>
<dbReference type="PRINTS" id="PR00344">
    <property type="entry name" value="BCTRLSENSOR"/>
</dbReference>
<dbReference type="SUPFAM" id="SSF55874">
    <property type="entry name" value="ATPase domain of HSP90 chaperone/DNA topoisomerase II/histidine kinase"/>
    <property type="match status" value="1"/>
</dbReference>
<evidence type="ECO:0000256" key="7">
    <source>
        <dbReference type="ARBA" id="ARBA00022777"/>
    </source>
</evidence>
<evidence type="ECO:0000259" key="12">
    <source>
        <dbReference type="PROSITE" id="PS50109"/>
    </source>
</evidence>
<evidence type="ECO:0000256" key="2">
    <source>
        <dbReference type="ARBA" id="ARBA00004370"/>
    </source>
</evidence>
<name>A0A3D5IX30_9FLAO</name>
<dbReference type="GO" id="GO:0000155">
    <property type="term" value="F:phosphorelay sensor kinase activity"/>
    <property type="evidence" value="ECO:0007669"/>
    <property type="project" value="InterPro"/>
</dbReference>
<dbReference type="CDD" id="cd00082">
    <property type="entry name" value="HisKA"/>
    <property type="match status" value="1"/>
</dbReference>
<dbReference type="InterPro" id="IPR036097">
    <property type="entry name" value="HisK_dim/P_sf"/>
</dbReference>
<keyword evidence="8 11" id="KW-1133">Transmembrane helix</keyword>
<dbReference type="OMA" id="CCFRVTL"/>
<dbReference type="Proteomes" id="UP000264330">
    <property type="component" value="Unassembled WGS sequence"/>
</dbReference>
<comment type="catalytic activity">
    <reaction evidence="1">
        <text>ATP + protein L-histidine = ADP + protein N-phospho-L-histidine.</text>
        <dbReference type="EC" id="2.7.13.3"/>
    </reaction>
</comment>
<dbReference type="SUPFAM" id="SSF47384">
    <property type="entry name" value="Homodimeric domain of signal transducing histidine kinase"/>
    <property type="match status" value="1"/>
</dbReference>
<keyword evidence="7" id="KW-0418">Kinase</keyword>
<dbReference type="InterPro" id="IPR003660">
    <property type="entry name" value="HAMP_dom"/>
</dbReference>